<dbReference type="KEGG" id="ter:Tery_2470"/>
<gene>
    <name evidence="1" type="ordered locus">Tery_2470</name>
</gene>
<sequence length="81" mass="9336">MDNWDVILSCDGKIQNYQDLARALTGNYQGAVEDFQVLVESIKDEDEKAKLEGWIETLKKGENPFNSEVLEELKNNRRIYG</sequence>
<dbReference type="STRING" id="203124.Tery_2470"/>
<accession>Q111Z4</accession>
<evidence type="ECO:0000313" key="1">
    <source>
        <dbReference type="EMBL" id="ABG51680.1"/>
    </source>
</evidence>
<dbReference type="RefSeq" id="WP_011612044.1">
    <property type="nucleotide sequence ID" value="NC_008312.1"/>
</dbReference>
<dbReference type="HOGENOM" id="CLU_2572876_0_0_3"/>
<name>Q111Z4_TRIEI</name>
<dbReference type="EMBL" id="CP000393">
    <property type="protein sequence ID" value="ABG51680.1"/>
    <property type="molecule type" value="Genomic_DNA"/>
</dbReference>
<organism evidence="1">
    <name type="scientific">Trichodesmium erythraeum (strain IMS101)</name>
    <dbReference type="NCBI Taxonomy" id="203124"/>
    <lineage>
        <taxon>Bacteria</taxon>
        <taxon>Bacillati</taxon>
        <taxon>Cyanobacteriota</taxon>
        <taxon>Cyanophyceae</taxon>
        <taxon>Oscillatoriophycideae</taxon>
        <taxon>Oscillatoriales</taxon>
        <taxon>Microcoleaceae</taxon>
        <taxon>Trichodesmium</taxon>
    </lineage>
</organism>
<reference evidence="1" key="1">
    <citation type="submission" date="2006-06" db="EMBL/GenBank/DDBJ databases">
        <title>Complete sequence of Trichodesmium erythraeum IMS101.</title>
        <authorList>
            <consortium name="US DOE Joint Genome Institute"/>
            <person name="Copeland A."/>
            <person name="Lucas S."/>
            <person name="Lapidus A."/>
            <person name="Barry K."/>
            <person name="Detter J.C."/>
            <person name="Glavina del Rio T."/>
            <person name="Hammon N."/>
            <person name="Israni S."/>
            <person name="Dalin E."/>
            <person name="Tice H."/>
            <person name="Pitluck S."/>
            <person name="Kiss H."/>
            <person name="Munk A.C."/>
            <person name="Brettin T."/>
            <person name="Bruce D."/>
            <person name="Han C."/>
            <person name="Tapia R."/>
            <person name="Gilna P."/>
            <person name="Schmutz J."/>
            <person name="Larimer F."/>
            <person name="Land M."/>
            <person name="Hauser L."/>
            <person name="Kyrpides N."/>
            <person name="Kim E."/>
            <person name="Richardson P."/>
        </authorList>
    </citation>
    <scope>NUCLEOTIDE SEQUENCE [LARGE SCALE GENOMIC DNA]</scope>
    <source>
        <strain evidence="1">IMS101</strain>
    </source>
</reference>
<dbReference type="OrthoDB" id="462132at2"/>
<dbReference type="AlphaFoldDB" id="Q111Z4"/>
<protein>
    <submittedName>
        <fullName evidence="1">Uncharacterized protein</fullName>
    </submittedName>
</protein>
<dbReference type="eggNOG" id="COG0457">
    <property type="taxonomic scope" value="Bacteria"/>
</dbReference>
<proteinExistence type="predicted"/>